<dbReference type="Pfam" id="PF11060">
    <property type="entry name" value="DUF2861"/>
    <property type="match status" value="1"/>
</dbReference>
<dbReference type="OrthoDB" id="5914862at2"/>
<comment type="caution">
    <text evidence="1">The sequence shown here is derived from an EMBL/GenBank/DDBJ whole genome shotgun (WGS) entry which is preliminary data.</text>
</comment>
<evidence type="ECO:0000313" key="1">
    <source>
        <dbReference type="EMBL" id="RSD30136.1"/>
    </source>
</evidence>
<proteinExistence type="predicted"/>
<keyword evidence="2" id="KW-1185">Reference proteome</keyword>
<dbReference type="RefSeq" id="WP_125322654.1">
    <property type="nucleotide sequence ID" value="NZ_AP024890.1"/>
</dbReference>
<organism evidence="1 2">
    <name type="scientific">Vibrio pectenicida</name>
    <dbReference type="NCBI Taxonomy" id="62763"/>
    <lineage>
        <taxon>Bacteria</taxon>
        <taxon>Pseudomonadati</taxon>
        <taxon>Pseudomonadota</taxon>
        <taxon>Gammaproteobacteria</taxon>
        <taxon>Vibrionales</taxon>
        <taxon>Vibrionaceae</taxon>
        <taxon>Vibrio</taxon>
    </lineage>
</organism>
<sequence>MRYKLLFSIYTVCQPHFVQASWFTDTELHPVYQALINHQPKLAWQELILTLSRENIKSQYWIAVKQEILSQTSCGQELMDNSVALPMKMNISFIRRSGLSSQGFQIKLSTEKTRTDSLVELISPSSTRLLRAKLSKQSAYQELETKEMLIKPSTGVYQLRINGQSFPLLIAIPDNKSWLTYDNTAKIIRTSFPETIKGCSQAVASWQWFDSNYTMLDSKIPIQKHIASVPQPTYQHERAKHLSASVSLFEYQQGIKIDYIQRVAIPFSPFVMEKKGVIN</sequence>
<evidence type="ECO:0000313" key="2">
    <source>
        <dbReference type="Proteomes" id="UP000269041"/>
    </source>
</evidence>
<dbReference type="EMBL" id="RSFA01000082">
    <property type="protein sequence ID" value="RSD30136.1"/>
    <property type="molecule type" value="Genomic_DNA"/>
</dbReference>
<reference evidence="1 2" key="1">
    <citation type="submission" date="2018-12" db="EMBL/GenBank/DDBJ databases">
        <title>Genomic taxonomy of the Vibrionaceae family.</title>
        <authorList>
            <person name="Gomez-Gil B."/>
            <person name="Enciso-Ibarra K."/>
        </authorList>
    </citation>
    <scope>NUCLEOTIDE SEQUENCE [LARGE SCALE GENOMIC DNA]</scope>
    <source>
        <strain evidence="1 2">CAIM 594</strain>
    </source>
</reference>
<dbReference type="InterPro" id="IPR021290">
    <property type="entry name" value="DUF2861"/>
</dbReference>
<dbReference type="AlphaFoldDB" id="A0A427U0H1"/>
<accession>A0A427U0H1</accession>
<protein>
    <submittedName>
        <fullName evidence="1">DUF2861 family protein</fullName>
    </submittedName>
</protein>
<dbReference type="Proteomes" id="UP000269041">
    <property type="component" value="Unassembled WGS sequence"/>
</dbReference>
<gene>
    <name evidence="1" type="ORF">EJA03_15590</name>
</gene>
<name>A0A427U0H1_9VIBR</name>